<evidence type="ECO:0000313" key="1">
    <source>
        <dbReference type="EMBL" id="GAA3972702.1"/>
    </source>
</evidence>
<reference evidence="2" key="1">
    <citation type="journal article" date="2019" name="Int. J. Syst. Evol. Microbiol.">
        <title>The Global Catalogue of Microorganisms (GCM) 10K type strain sequencing project: providing services to taxonomists for standard genome sequencing and annotation.</title>
        <authorList>
            <consortium name="The Broad Institute Genomics Platform"/>
            <consortium name="The Broad Institute Genome Sequencing Center for Infectious Disease"/>
            <person name="Wu L."/>
            <person name="Ma J."/>
        </authorList>
    </citation>
    <scope>NUCLEOTIDE SEQUENCE [LARGE SCALE GENOMIC DNA]</scope>
    <source>
        <strain evidence="2">JCM 17217</strain>
    </source>
</reference>
<name>A0ABP7PXF6_9BACT</name>
<accession>A0ABP7PXF6</accession>
<organism evidence="1 2">
    <name type="scientific">Hymenobacter antarcticus</name>
    <dbReference type="NCBI Taxonomy" id="486270"/>
    <lineage>
        <taxon>Bacteria</taxon>
        <taxon>Pseudomonadati</taxon>
        <taxon>Bacteroidota</taxon>
        <taxon>Cytophagia</taxon>
        <taxon>Cytophagales</taxon>
        <taxon>Hymenobacteraceae</taxon>
        <taxon>Hymenobacter</taxon>
    </lineage>
</organism>
<keyword evidence="2" id="KW-1185">Reference proteome</keyword>
<protein>
    <submittedName>
        <fullName evidence="1">Uncharacterized protein</fullName>
    </submittedName>
</protein>
<evidence type="ECO:0000313" key="2">
    <source>
        <dbReference type="Proteomes" id="UP001501556"/>
    </source>
</evidence>
<dbReference type="Proteomes" id="UP001501556">
    <property type="component" value="Unassembled WGS sequence"/>
</dbReference>
<proteinExistence type="predicted"/>
<sequence length="107" mass="12319">MNTLKLTIPLTIPQLAEMLHQQFSAKERQQLVELMEIPKPNAKRPKKQLPSVADDLREAFIELKQYQRGEKQLQTLDDFLNELKHQALGKIQAGSQTSHQQVSFAKK</sequence>
<comment type="caution">
    <text evidence="1">The sequence shown here is derived from an EMBL/GenBank/DDBJ whole genome shotgun (WGS) entry which is preliminary data.</text>
</comment>
<dbReference type="EMBL" id="BAABDI010000010">
    <property type="protein sequence ID" value="GAA3972702.1"/>
    <property type="molecule type" value="Genomic_DNA"/>
</dbReference>
<dbReference type="RefSeq" id="WP_345123343.1">
    <property type="nucleotide sequence ID" value="NZ_BAABDI010000010.1"/>
</dbReference>
<gene>
    <name evidence="1" type="ORF">GCM10022407_18180</name>
</gene>